<evidence type="ECO:0000313" key="2">
    <source>
        <dbReference type="Proteomes" id="UP000216758"/>
    </source>
</evidence>
<dbReference type="PROSITE" id="PS51257">
    <property type="entry name" value="PROKAR_LIPOPROTEIN"/>
    <property type="match status" value="1"/>
</dbReference>
<dbReference type="OrthoDB" id="331376at2157"/>
<evidence type="ECO:0000313" key="1">
    <source>
        <dbReference type="EMBL" id="OYR70549.1"/>
    </source>
</evidence>
<proteinExistence type="predicted"/>
<dbReference type="AlphaFoldDB" id="A0A256JNT6"/>
<reference evidence="1 2" key="1">
    <citation type="journal article" date="2014" name="Front. Microbiol.">
        <title>Population and genomic analysis of the genus Halorubrum.</title>
        <authorList>
            <person name="Fullmer M.S."/>
            <person name="Soucy S.M."/>
            <person name="Swithers K.S."/>
            <person name="Makkay A.M."/>
            <person name="Wheeler R."/>
            <person name="Ventosa A."/>
            <person name="Gogarten J.P."/>
            <person name="Papke R.T."/>
        </authorList>
    </citation>
    <scope>NUCLEOTIDE SEQUENCE [LARGE SCALE GENOMIC DNA]</scope>
    <source>
        <strain evidence="1 2">G37</strain>
    </source>
</reference>
<dbReference type="Proteomes" id="UP000216758">
    <property type="component" value="Unassembled WGS sequence"/>
</dbReference>
<organism evidence="1 2">
    <name type="scientific">Halorubrum ezzemoulense</name>
    <name type="common">Halorubrum chaoviator</name>
    <dbReference type="NCBI Taxonomy" id="337243"/>
    <lineage>
        <taxon>Archaea</taxon>
        <taxon>Methanobacteriati</taxon>
        <taxon>Methanobacteriota</taxon>
        <taxon>Stenosarchaea group</taxon>
        <taxon>Halobacteria</taxon>
        <taxon>Halobacteriales</taxon>
        <taxon>Haloferacaceae</taxon>
        <taxon>Halorubrum</taxon>
    </lineage>
</organism>
<gene>
    <name evidence="1" type="ORF">DJ78_08340</name>
</gene>
<accession>A0A256JNT6</accession>
<sequence>MNRMALLGVGLLVVGVSIAFAPLMTFPGMMSGGCTDVGVPEGEGQGVGIIGVEGGDLLYTPDGVNECNTPLPVVLTPIGLMTLGTGLVLSSKVTEN</sequence>
<protein>
    <submittedName>
        <fullName evidence="1">Uncharacterized protein</fullName>
    </submittedName>
</protein>
<dbReference type="RefSeq" id="WP_094583006.1">
    <property type="nucleotide sequence ID" value="NZ_NHPB01000046.1"/>
</dbReference>
<comment type="caution">
    <text evidence="1">The sequence shown here is derived from an EMBL/GenBank/DDBJ whole genome shotgun (WGS) entry which is preliminary data.</text>
</comment>
<name>A0A256JNT6_HALEZ</name>
<dbReference type="EMBL" id="NHPB01000046">
    <property type="protein sequence ID" value="OYR70549.1"/>
    <property type="molecule type" value="Genomic_DNA"/>
</dbReference>